<keyword evidence="2" id="KW-1185">Reference proteome</keyword>
<dbReference type="RefSeq" id="WP_127703862.1">
    <property type="nucleotide sequence ID" value="NZ_SACK01000002.1"/>
</dbReference>
<dbReference type="InterPro" id="IPR025366">
    <property type="entry name" value="DUF4270"/>
</dbReference>
<sequence length="450" mass="49884">MKFFRLDLLTLLISLFILNSCKNPDGIGLDVDERNQQSGTLMADSNVVLNTLREDSVIVSNLTRTPLGLFNDPELGVTESSIATDINLPGLAKYEIPDGTITVDSAIMSLKYGTNGFYGDSSNSVFKVNIHQLLEKPIGGNYVYYNSKTWNYNTNTVIGSKTFIARSHDTLKVTAIVTGKPDTITRVLPQVRVPLNTDFIKNLLFTSELRTASNDVFQNYAKGFFITLDKNSTTGAGGVLGVTPDTLHVYIRVNDDGDIDTTIVNIPITKRIAQITHSYTEEIKALIADQNTPNTRAYIQGMGGLRVKVNFPDLNKLKNVIINRAELVITPVSANQFSPLPRLMLYKYDLAKQRTYIEDAVDARTGFSGLFGGFYNAPIKNEYRFLVTTYIQNLVTGKTKDYGTYIGAANEALTTSLDYSPIAYPIERTILAGKNSPFRVKLNIIYTDIK</sequence>
<proteinExistence type="predicted"/>
<dbReference type="OrthoDB" id="1466062at2"/>
<dbReference type="EMBL" id="SACK01000002">
    <property type="protein sequence ID" value="RVU01488.1"/>
    <property type="molecule type" value="Genomic_DNA"/>
</dbReference>
<protein>
    <submittedName>
        <fullName evidence="1">DUF4270 family protein</fullName>
    </submittedName>
</protein>
<evidence type="ECO:0000313" key="1">
    <source>
        <dbReference type="EMBL" id="RVU01488.1"/>
    </source>
</evidence>
<gene>
    <name evidence="1" type="ORF">EOD41_05855</name>
</gene>
<organism evidence="1 2">
    <name type="scientific">Mucilaginibacter limnophilus</name>
    <dbReference type="NCBI Taxonomy" id="1932778"/>
    <lineage>
        <taxon>Bacteria</taxon>
        <taxon>Pseudomonadati</taxon>
        <taxon>Bacteroidota</taxon>
        <taxon>Sphingobacteriia</taxon>
        <taxon>Sphingobacteriales</taxon>
        <taxon>Sphingobacteriaceae</taxon>
        <taxon>Mucilaginibacter</taxon>
    </lineage>
</organism>
<evidence type="ECO:0000313" key="2">
    <source>
        <dbReference type="Proteomes" id="UP000282759"/>
    </source>
</evidence>
<name>A0A437MV10_9SPHI</name>
<comment type="caution">
    <text evidence="1">The sequence shown here is derived from an EMBL/GenBank/DDBJ whole genome shotgun (WGS) entry which is preliminary data.</text>
</comment>
<dbReference type="AlphaFoldDB" id="A0A437MV10"/>
<dbReference type="Proteomes" id="UP000282759">
    <property type="component" value="Unassembled WGS sequence"/>
</dbReference>
<reference evidence="1 2" key="1">
    <citation type="submission" date="2019-01" db="EMBL/GenBank/DDBJ databases">
        <authorList>
            <person name="Chen W.-M."/>
        </authorList>
    </citation>
    <scope>NUCLEOTIDE SEQUENCE [LARGE SCALE GENOMIC DNA]</scope>
    <source>
        <strain evidence="1 2">YBJ-36</strain>
    </source>
</reference>
<dbReference type="Pfam" id="PF14092">
    <property type="entry name" value="DUF4270"/>
    <property type="match status" value="1"/>
</dbReference>
<accession>A0A437MV10</accession>